<keyword evidence="2" id="KW-1185">Reference proteome</keyword>
<name>A0ABD3S9J5_9LAMI</name>
<gene>
    <name evidence="1" type="ORF">ACJIZ3_007064</name>
</gene>
<evidence type="ECO:0000313" key="2">
    <source>
        <dbReference type="Proteomes" id="UP001634393"/>
    </source>
</evidence>
<evidence type="ECO:0000313" key="1">
    <source>
        <dbReference type="EMBL" id="KAL3821159.1"/>
    </source>
</evidence>
<protein>
    <submittedName>
        <fullName evidence="1">Uncharacterized protein</fullName>
    </submittedName>
</protein>
<accession>A0ABD3S9J5</accession>
<comment type="caution">
    <text evidence="1">The sequence shown here is derived from an EMBL/GenBank/DDBJ whole genome shotgun (WGS) entry which is preliminary data.</text>
</comment>
<proteinExistence type="predicted"/>
<reference evidence="1 2" key="1">
    <citation type="submission" date="2024-12" db="EMBL/GenBank/DDBJ databases">
        <title>The unique morphological basis and parallel evolutionary history of personate flowers in Penstemon.</title>
        <authorList>
            <person name="Depatie T.H."/>
            <person name="Wessinger C.A."/>
        </authorList>
    </citation>
    <scope>NUCLEOTIDE SEQUENCE [LARGE SCALE GENOMIC DNA]</scope>
    <source>
        <strain evidence="1">WTNN_2</strain>
        <tissue evidence="1">Leaf</tissue>
    </source>
</reference>
<dbReference type="Proteomes" id="UP001634393">
    <property type="component" value="Unassembled WGS sequence"/>
</dbReference>
<dbReference type="EMBL" id="JBJXBP010000007">
    <property type="protein sequence ID" value="KAL3821159.1"/>
    <property type="molecule type" value="Genomic_DNA"/>
</dbReference>
<dbReference type="AlphaFoldDB" id="A0ABD3S9J5"/>
<organism evidence="1 2">
    <name type="scientific">Penstemon smallii</name>
    <dbReference type="NCBI Taxonomy" id="265156"/>
    <lineage>
        <taxon>Eukaryota</taxon>
        <taxon>Viridiplantae</taxon>
        <taxon>Streptophyta</taxon>
        <taxon>Embryophyta</taxon>
        <taxon>Tracheophyta</taxon>
        <taxon>Spermatophyta</taxon>
        <taxon>Magnoliopsida</taxon>
        <taxon>eudicotyledons</taxon>
        <taxon>Gunneridae</taxon>
        <taxon>Pentapetalae</taxon>
        <taxon>asterids</taxon>
        <taxon>lamiids</taxon>
        <taxon>Lamiales</taxon>
        <taxon>Plantaginaceae</taxon>
        <taxon>Cheloneae</taxon>
        <taxon>Penstemon</taxon>
    </lineage>
</organism>
<sequence length="89" mass="10183">MLELYCSIVSESMLRPKSSKVPFPVIHVNFHYVSRYAIFKSRNSTSMMNFPVNGTSIDQMKSSLFLSCLSVTSVVCKVNISLRNYKHEK</sequence>